<dbReference type="InterPro" id="IPR017938">
    <property type="entry name" value="Riboflavin_synthase-like_b-brl"/>
</dbReference>
<keyword evidence="7" id="KW-0686">Riboflavin biosynthesis</keyword>
<feature type="repeat" description="Lumazine-binding" evidence="11">
    <location>
        <begin position="97"/>
        <end position="193"/>
    </location>
</feature>
<evidence type="ECO:0000256" key="5">
    <source>
        <dbReference type="ARBA" id="ARBA00012827"/>
    </source>
</evidence>
<dbReference type="PANTHER" id="PTHR21098:SF12">
    <property type="entry name" value="RIBOFLAVIN SYNTHASE"/>
    <property type="match status" value="1"/>
</dbReference>
<accession>A0A917AP94</accession>
<keyword evidence="8" id="KW-0808">Transferase</keyword>
<keyword evidence="9" id="KW-0677">Repeat</keyword>
<feature type="repeat" description="Lumazine-binding" evidence="11">
    <location>
        <begin position="1"/>
        <end position="96"/>
    </location>
</feature>
<dbReference type="NCBIfam" id="TIGR00187">
    <property type="entry name" value="ribE"/>
    <property type="match status" value="1"/>
</dbReference>
<comment type="pathway">
    <text evidence="3">Cofactor biosynthesis; riboflavin biosynthesis; riboflavin from 2-hydroxy-3-oxobutyl phosphate and 5-amino-6-(D-ribitylamino)uracil: step 2/2.</text>
</comment>
<comment type="catalytic activity">
    <reaction evidence="1">
        <text>2 6,7-dimethyl-8-(1-D-ribityl)lumazine + H(+) = 5-amino-6-(D-ribitylamino)uracil + riboflavin</text>
        <dbReference type="Rhea" id="RHEA:20772"/>
        <dbReference type="ChEBI" id="CHEBI:15378"/>
        <dbReference type="ChEBI" id="CHEBI:15934"/>
        <dbReference type="ChEBI" id="CHEBI:57986"/>
        <dbReference type="ChEBI" id="CHEBI:58201"/>
        <dbReference type="EC" id="2.5.1.9"/>
    </reaction>
</comment>
<dbReference type="EMBL" id="BMFK01000001">
    <property type="protein sequence ID" value="GGE62875.1"/>
    <property type="molecule type" value="Genomic_DNA"/>
</dbReference>
<evidence type="ECO:0000256" key="11">
    <source>
        <dbReference type="PROSITE-ProRule" id="PRU00524"/>
    </source>
</evidence>
<dbReference type="AlphaFoldDB" id="A0A917AP94"/>
<comment type="caution">
    <text evidence="13">The sequence shown here is derived from an EMBL/GenBank/DDBJ whole genome shotgun (WGS) entry which is preliminary data.</text>
</comment>
<evidence type="ECO:0000313" key="13">
    <source>
        <dbReference type="EMBL" id="GGE62875.1"/>
    </source>
</evidence>
<dbReference type="Proteomes" id="UP000605259">
    <property type="component" value="Unassembled WGS sequence"/>
</dbReference>
<evidence type="ECO:0000256" key="8">
    <source>
        <dbReference type="ARBA" id="ARBA00022679"/>
    </source>
</evidence>
<evidence type="ECO:0000259" key="12">
    <source>
        <dbReference type="PROSITE" id="PS51177"/>
    </source>
</evidence>
<dbReference type="InterPro" id="IPR026017">
    <property type="entry name" value="Lumazine-bd_dom"/>
</dbReference>
<evidence type="ECO:0000313" key="14">
    <source>
        <dbReference type="Proteomes" id="UP000605259"/>
    </source>
</evidence>
<dbReference type="SUPFAM" id="SSF63380">
    <property type="entry name" value="Riboflavin synthase domain-like"/>
    <property type="match status" value="2"/>
</dbReference>
<dbReference type="InterPro" id="IPR023366">
    <property type="entry name" value="ATP_synth_asu-like_sf"/>
</dbReference>
<dbReference type="FunFam" id="2.40.30.20:FF:000004">
    <property type="entry name" value="Riboflavin synthase, alpha subunit"/>
    <property type="match status" value="1"/>
</dbReference>
<protein>
    <recommendedName>
        <fullName evidence="6 10">Riboflavin synthase</fullName>
        <ecNumber evidence="5 10">2.5.1.9</ecNumber>
    </recommendedName>
</protein>
<evidence type="ECO:0000256" key="3">
    <source>
        <dbReference type="ARBA" id="ARBA00004887"/>
    </source>
</evidence>
<dbReference type="GO" id="GO:0004746">
    <property type="term" value="F:riboflavin synthase activity"/>
    <property type="evidence" value="ECO:0007669"/>
    <property type="project" value="UniProtKB-UniRule"/>
</dbReference>
<dbReference type="RefSeq" id="WP_188387438.1">
    <property type="nucleotide sequence ID" value="NZ_BMFK01000001.1"/>
</dbReference>
<dbReference type="GO" id="GO:0009231">
    <property type="term" value="P:riboflavin biosynthetic process"/>
    <property type="evidence" value="ECO:0007669"/>
    <property type="project" value="UniProtKB-KW"/>
</dbReference>
<feature type="domain" description="Lumazine-binding" evidence="12">
    <location>
        <begin position="97"/>
        <end position="193"/>
    </location>
</feature>
<comment type="subunit">
    <text evidence="4">Homotrimer.</text>
</comment>
<sequence>MFTGIIEEIGTVTHVESGKEWIKLTISAARVMEDIHLGDSMAINGICLTVTSFTESSFTVDIMPETVRATSLYGIAKNMLVNIERAMHANGRFGGHFVSGHVDGVGEIIRKEKQANAIYYVIRMLPSLTEQCIHKGSITIDGTSLTIFHIQEGEITISLIPHTVSHTILGAKGVGKKVNIEIDMIGKYIRSALCREEKKSTITSSFLEEHGFC</sequence>
<dbReference type="InterPro" id="IPR001783">
    <property type="entry name" value="Lumazine-bd"/>
</dbReference>
<dbReference type="PANTHER" id="PTHR21098">
    <property type="entry name" value="RIBOFLAVIN SYNTHASE ALPHA CHAIN"/>
    <property type="match status" value="1"/>
</dbReference>
<reference evidence="13" key="1">
    <citation type="journal article" date="2014" name="Int. J. Syst. Evol. Microbiol.">
        <title>Complete genome sequence of Corynebacterium casei LMG S-19264T (=DSM 44701T), isolated from a smear-ripened cheese.</title>
        <authorList>
            <consortium name="US DOE Joint Genome Institute (JGI-PGF)"/>
            <person name="Walter F."/>
            <person name="Albersmeier A."/>
            <person name="Kalinowski J."/>
            <person name="Ruckert C."/>
        </authorList>
    </citation>
    <scope>NUCLEOTIDE SEQUENCE</scope>
    <source>
        <strain evidence="13">CGMCC 1.12698</strain>
    </source>
</reference>
<reference evidence="13" key="2">
    <citation type="submission" date="2020-09" db="EMBL/GenBank/DDBJ databases">
        <authorList>
            <person name="Sun Q."/>
            <person name="Zhou Y."/>
        </authorList>
    </citation>
    <scope>NUCLEOTIDE SEQUENCE</scope>
    <source>
        <strain evidence="13">CGMCC 1.12698</strain>
    </source>
</reference>
<dbReference type="NCBIfam" id="NF006767">
    <property type="entry name" value="PRK09289.1"/>
    <property type="match status" value="1"/>
</dbReference>
<gene>
    <name evidence="13" type="primary">ribE</name>
    <name evidence="13" type="ORF">GCM10007140_11450</name>
</gene>
<keyword evidence="14" id="KW-1185">Reference proteome</keyword>
<dbReference type="CDD" id="cd00402">
    <property type="entry name" value="Riboflavin_synthase_like"/>
    <property type="match status" value="1"/>
</dbReference>
<dbReference type="PIRSF" id="PIRSF000498">
    <property type="entry name" value="Riboflavin_syn_A"/>
    <property type="match status" value="1"/>
</dbReference>
<evidence type="ECO:0000256" key="10">
    <source>
        <dbReference type="NCBIfam" id="TIGR00187"/>
    </source>
</evidence>
<comment type="function">
    <text evidence="2">Catalyzes the dismutation of two molecules of 6,7-dimethyl-8-ribityllumazine, resulting in the formation of riboflavin and 5-amino-6-(D-ribitylamino)uracil.</text>
</comment>
<name>A0A917AP94_9BACI</name>
<evidence type="ECO:0000256" key="4">
    <source>
        <dbReference type="ARBA" id="ARBA00011233"/>
    </source>
</evidence>
<dbReference type="Gene3D" id="2.40.30.20">
    <property type="match status" value="2"/>
</dbReference>
<evidence type="ECO:0000256" key="2">
    <source>
        <dbReference type="ARBA" id="ARBA00002803"/>
    </source>
</evidence>
<organism evidence="13 14">
    <name type="scientific">Priestia taiwanensis</name>
    <dbReference type="NCBI Taxonomy" id="1347902"/>
    <lineage>
        <taxon>Bacteria</taxon>
        <taxon>Bacillati</taxon>
        <taxon>Bacillota</taxon>
        <taxon>Bacilli</taxon>
        <taxon>Bacillales</taxon>
        <taxon>Bacillaceae</taxon>
        <taxon>Priestia</taxon>
    </lineage>
</organism>
<evidence type="ECO:0000256" key="9">
    <source>
        <dbReference type="ARBA" id="ARBA00022737"/>
    </source>
</evidence>
<evidence type="ECO:0000256" key="1">
    <source>
        <dbReference type="ARBA" id="ARBA00000968"/>
    </source>
</evidence>
<dbReference type="FunFam" id="2.40.30.20:FF:000003">
    <property type="entry name" value="Riboflavin synthase, alpha subunit"/>
    <property type="match status" value="1"/>
</dbReference>
<feature type="domain" description="Lumazine-binding" evidence="12">
    <location>
        <begin position="1"/>
        <end position="96"/>
    </location>
</feature>
<proteinExistence type="predicted"/>
<evidence type="ECO:0000256" key="7">
    <source>
        <dbReference type="ARBA" id="ARBA00022619"/>
    </source>
</evidence>
<dbReference type="Pfam" id="PF00677">
    <property type="entry name" value="Lum_binding"/>
    <property type="match status" value="2"/>
</dbReference>
<dbReference type="EC" id="2.5.1.9" evidence="5 10"/>
<dbReference type="PROSITE" id="PS51177">
    <property type="entry name" value="LUMAZINE_BIND"/>
    <property type="match status" value="2"/>
</dbReference>
<evidence type="ECO:0000256" key="6">
    <source>
        <dbReference type="ARBA" id="ARBA00013950"/>
    </source>
</evidence>